<keyword evidence="1" id="KW-0812">Transmembrane</keyword>
<accession>A0A4E9F7V9</accession>
<keyword evidence="3" id="KW-1185">Reference proteome</keyword>
<dbReference type="KEGG" id="bmy:BM_BM9388"/>
<feature type="transmembrane region" description="Helical" evidence="1">
    <location>
        <begin position="33"/>
        <end position="51"/>
    </location>
</feature>
<name>A0A4E9F7V9_BRUMA</name>
<dbReference type="WBParaSite" id="Bm9388.1">
    <property type="protein sequence ID" value="Bm9388.1"/>
    <property type="gene ID" value="WBGene00229649"/>
</dbReference>
<reference evidence="4" key="3">
    <citation type="submission" date="2022-04" db="UniProtKB">
        <authorList>
            <consortium name="WormBaseParasite"/>
        </authorList>
    </citation>
    <scope>IDENTIFICATION</scope>
</reference>
<feature type="transmembrane region" description="Helical" evidence="1">
    <location>
        <begin position="7"/>
        <end position="27"/>
    </location>
</feature>
<dbReference type="RefSeq" id="XP_042933920.1">
    <property type="nucleotide sequence ID" value="XM_043077986.1"/>
</dbReference>
<organism evidence="2">
    <name type="scientific">Brugia malayi</name>
    <name type="common">Filarial nematode worm</name>
    <dbReference type="NCBI Taxonomy" id="6279"/>
    <lineage>
        <taxon>Eukaryota</taxon>
        <taxon>Metazoa</taxon>
        <taxon>Ecdysozoa</taxon>
        <taxon>Nematoda</taxon>
        <taxon>Chromadorea</taxon>
        <taxon>Rhabditida</taxon>
        <taxon>Spirurina</taxon>
        <taxon>Spiruromorpha</taxon>
        <taxon>Filarioidea</taxon>
        <taxon>Onchocercidae</taxon>
        <taxon>Brugia</taxon>
    </lineage>
</organism>
<dbReference type="CTD" id="6096553"/>
<evidence type="ECO:0000313" key="4">
    <source>
        <dbReference type="WBParaSite" id="Bm9388.1"/>
    </source>
</evidence>
<dbReference type="Proteomes" id="UP000006672">
    <property type="component" value="Unassembled WGS sequence"/>
</dbReference>
<reference evidence="3" key="1">
    <citation type="journal article" date="2007" name="Science">
        <title>Draft genome of the filarial nematode parasite Brugia malayi.</title>
        <authorList>
            <person name="Ghedin E."/>
            <person name="Wang S."/>
            <person name="Spiro D."/>
            <person name="Caler E."/>
            <person name="Zhao Q."/>
            <person name="Crabtree J."/>
            <person name="Allen J.E."/>
            <person name="Delcher A.L."/>
            <person name="Guiliano D.B."/>
            <person name="Miranda-Saavedra D."/>
            <person name="Angiuoli S.V."/>
            <person name="Creasy T."/>
            <person name="Amedeo P."/>
            <person name="Haas B."/>
            <person name="El-Sayed N.M."/>
            <person name="Wortman J.R."/>
            <person name="Feldblyum T."/>
            <person name="Tallon L."/>
            <person name="Schatz M."/>
            <person name="Shumway M."/>
            <person name="Koo H."/>
            <person name="Salzberg S.L."/>
            <person name="Schobel S."/>
            <person name="Pertea M."/>
            <person name="Pop M."/>
            <person name="White O."/>
            <person name="Barton G.J."/>
            <person name="Carlow C.K."/>
            <person name="Crawford M.J."/>
            <person name="Daub J."/>
            <person name="Dimmic M.W."/>
            <person name="Estes C.F."/>
            <person name="Foster J.M."/>
            <person name="Ganatra M."/>
            <person name="Gregory W.F."/>
            <person name="Johnson N.M."/>
            <person name="Jin J."/>
            <person name="Komuniecki R."/>
            <person name="Korf I."/>
            <person name="Kumar S."/>
            <person name="Laney S."/>
            <person name="Li B.W."/>
            <person name="Li W."/>
            <person name="Lindblom T.H."/>
            <person name="Lustigman S."/>
            <person name="Ma D."/>
            <person name="Maina C.V."/>
            <person name="Martin D.M."/>
            <person name="McCarter J.P."/>
            <person name="McReynolds L."/>
            <person name="Mitreva M."/>
            <person name="Nutman T.B."/>
            <person name="Parkinson J."/>
            <person name="Peregrin-Alvarez J.M."/>
            <person name="Poole C."/>
            <person name="Ren Q."/>
            <person name="Saunders L."/>
            <person name="Sluder A.E."/>
            <person name="Smith K."/>
            <person name="Stanke M."/>
            <person name="Unnasch T.R."/>
            <person name="Ware J."/>
            <person name="Wei A.D."/>
            <person name="Weil G."/>
            <person name="Williams D.J."/>
            <person name="Zhang Y."/>
            <person name="Williams S.A."/>
            <person name="Fraser-Liggett C."/>
            <person name="Slatko B."/>
            <person name="Blaxter M.L."/>
            <person name="Scott A.L."/>
        </authorList>
    </citation>
    <scope>NUCLEOTIDE SEQUENCE</scope>
    <source>
        <strain evidence="3">FR3</strain>
    </source>
</reference>
<dbReference type="AlphaFoldDB" id="A0A4E9F7V9"/>
<evidence type="ECO:0000256" key="1">
    <source>
        <dbReference type="SAM" id="Phobius"/>
    </source>
</evidence>
<keyword evidence="1" id="KW-0472">Membrane</keyword>
<accession>A0A8L7TKQ6</accession>
<sequence>MMTTMVVIIMMITMMMMMMVVVIVMIIKMAMVLIMEMLMVMIMMTILTRIGTIMQERRDVRVSLALNLAECQSDPSKFDRVKEAMTWWKRITQRRYELGVRLNGKSFD</sequence>
<proteinExistence type="predicted"/>
<dbReference type="GeneID" id="6096553"/>
<keyword evidence="1" id="KW-1133">Transmembrane helix</keyword>
<dbReference type="EMBL" id="CAAKNF010000193">
    <property type="protein sequence ID" value="VIO92906.1"/>
    <property type="molecule type" value="Genomic_DNA"/>
</dbReference>
<gene>
    <name evidence="2" type="primary">Bm9388</name>
    <name evidence="2" type="ORF">BM_BM9388</name>
</gene>
<protein>
    <submittedName>
        <fullName evidence="2 4">Lysine decarboxylase, putative</fullName>
    </submittedName>
</protein>
<evidence type="ECO:0000313" key="3">
    <source>
        <dbReference type="Proteomes" id="UP000006672"/>
    </source>
</evidence>
<reference evidence="2" key="2">
    <citation type="submission" date="2019-04" db="EMBL/GenBank/DDBJ databases">
        <authorList>
            <person name="Howe K."/>
            <person name="Paulini M."/>
            <person name="Williams G."/>
        </authorList>
    </citation>
    <scope>NUCLEOTIDE SEQUENCE [LARGE SCALE GENOMIC DNA]</scope>
    <source>
        <strain evidence="2">FR3</strain>
    </source>
</reference>
<evidence type="ECO:0000313" key="2">
    <source>
        <dbReference type="EMBL" id="VIO92906.1"/>
    </source>
</evidence>